<reference evidence="1 2" key="1">
    <citation type="submission" date="2015-10" db="EMBL/GenBank/DDBJ databases">
        <title>Candidatus Desulfofervidus auxilii, a hydrogenotrophic sulfate-reducing bacterium involved in the thermophilic anaerobic oxidation of methane.</title>
        <authorList>
            <person name="Krukenberg V."/>
            <person name="Richter M."/>
            <person name="Wegener G."/>
        </authorList>
    </citation>
    <scope>NUCLEOTIDE SEQUENCE [LARGE SCALE GENOMIC DNA]</scope>
    <source>
        <strain evidence="1 2">HS1</strain>
    </source>
</reference>
<keyword evidence="2" id="KW-1185">Reference proteome</keyword>
<name>A0A7U4QMW0_DESA2</name>
<proteinExistence type="predicted"/>
<dbReference type="Proteomes" id="UP000070560">
    <property type="component" value="Chromosome"/>
</dbReference>
<sequence>MIGKKAFSLIWVAIIFFILWSNAPATNFIKENINIEFNKGTFSVDIKDTDTKTVFKILEEKGKIEIFNKKILPDKKVSIKFKDLKIEEGIKKLMHLCGIRNYLIVFREKAKPGEPKIKLILMNTEAGSIPKAEKKAKEVPRKEIGEAQREAIIKTITPMLNELDEETRGAIIKDIMKGRVEPFED</sequence>
<accession>A0A7U4QMW0</accession>
<gene>
    <name evidence="1" type="ORF">HS1_002488</name>
</gene>
<evidence type="ECO:0008006" key="3">
    <source>
        <dbReference type="Google" id="ProtNLM"/>
    </source>
</evidence>
<dbReference type="AlphaFoldDB" id="A0A7U4QMW0"/>
<protein>
    <recommendedName>
        <fullName evidence="3">Secretin/TonB short N-terminal domain-containing protein</fullName>
    </recommendedName>
</protein>
<evidence type="ECO:0000313" key="2">
    <source>
        <dbReference type="Proteomes" id="UP000070560"/>
    </source>
</evidence>
<dbReference type="KEGG" id="daw:HS1_002488"/>
<dbReference type="RefSeq" id="WP_066066196.1">
    <property type="nucleotide sequence ID" value="NZ_CP013015.1"/>
</dbReference>
<evidence type="ECO:0000313" key="1">
    <source>
        <dbReference type="EMBL" id="AMM42270.1"/>
    </source>
</evidence>
<dbReference type="EMBL" id="CP013015">
    <property type="protein sequence ID" value="AMM42270.1"/>
    <property type="molecule type" value="Genomic_DNA"/>
</dbReference>
<organism evidence="1 2">
    <name type="scientific">Desulfofervidus auxilii</name>
    <dbReference type="NCBI Taxonomy" id="1621989"/>
    <lineage>
        <taxon>Bacteria</taxon>
        <taxon>Pseudomonadati</taxon>
        <taxon>Thermodesulfobacteriota</taxon>
        <taxon>Candidatus Desulfofervidia</taxon>
        <taxon>Candidatus Desulfofervidales</taxon>
        <taxon>Candidatus Desulfofervidaceae</taxon>
        <taxon>Candidatus Desulfofervidus</taxon>
    </lineage>
</organism>